<feature type="transmembrane region" description="Helical" evidence="2">
    <location>
        <begin position="12"/>
        <end position="34"/>
    </location>
</feature>
<name>A0AAW4IZ34_9GAMM</name>
<comment type="caution">
    <text evidence="3">The sequence shown here is derived from an EMBL/GenBank/DDBJ whole genome shotgun (WGS) entry which is preliminary data.</text>
</comment>
<protein>
    <recommendedName>
        <fullName evidence="5">Energy transducer TonB</fullName>
    </recommendedName>
</protein>
<organism evidence="3 4">
    <name type="scientific">Psychrobacter halodurans</name>
    <dbReference type="NCBI Taxonomy" id="2818439"/>
    <lineage>
        <taxon>Bacteria</taxon>
        <taxon>Pseudomonadati</taxon>
        <taxon>Pseudomonadota</taxon>
        <taxon>Gammaproteobacteria</taxon>
        <taxon>Moraxellales</taxon>
        <taxon>Moraxellaceae</taxon>
        <taxon>Psychrobacter</taxon>
    </lineage>
</organism>
<keyword evidence="2" id="KW-1133">Transmembrane helix</keyword>
<evidence type="ECO:0008006" key="5">
    <source>
        <dbReference type="Google" id="ProtNLM"/>
    </source>
</evidence>
<reference evidence="3 4" key="1">
    <citation type="submission" date="2021-03" db="EMBL/GenBank/DDBJ databases">
        <authorList>
            <person name="Shang D.-D."/>
            <person name="Du Z.-J."/>
            <person name="Chen G.-J."/>
        </authorList>
    </citation>
    <scope>NUCLEOTIDE SEQUENCE [LARGE SCALE GENOMIC DNA]</scope>
    <source>
        <strain evidence="3 4">F2608</strain>
    </source>
</reference>
<keyword evidence="2" id="KW-0812">Transmembrane</keyword>
<dbReference type="EMBL" id="JAGBKN010000042">
    <property type="protein sequence ID" value="MBO1517978.1"/>
    <property type="molecule type" value="Genomic_DNA"/>
</dbReference>
<feature type="region of interest" description="Disordered" evidence="1">
    <location>
        <begin position="42"/>
        <end position="177"/>
    </location>
</feature>
<feature type="compositionally biased region" description="Polar residues" evidence="1">
    <location>
        <begin position="58"/>
        <end position="69"/>
    </location>
</feature>
<evidence type="ECO:0000256" key="1">
    <source>
        <dbReference type="SAM" id="MobiDB-lite"/>
    </source>
</evidence>
<feature type="compositionally biased region" description="Polar residues" evidence="1">
    <location>
        <begin position="114"/>
        <end position="138"/>
    </location>
</feature>
<keyword evidence="4" id="KW-1185">Reference proteome</keyword>
<dbReference type="RefSeq" id="WP_207970324.1">
    <property type="nucleotide sequence ID" value="NZ_JAGBKN010000042.1"/>
</dbReference>
<dbReference type="AlphaFoldDB" id="A0AAW4IZ34"/>
<evidence type="ECO:0000256" key="2">
    <source>
        <dbReference type="SAM" id="Phobius"/>
    </source>
</evidence>
<feature type="compositionally biased region" description="Low complexity" evidence="1">
    <location>
        <begin position="139"/>
        <end position="155"/>
    </location>
</feature>
<dbReference type="Proteomes" id="UP000664161">
    <property type="component" value="Unassembled WGS sequence"/>
</dbReference>
<evidence type="ECO:0000313" key="4">
    <source>
        <dbReference type="Proteomes" id="UP000664161"/>
    </source>
</evidence>
<feature type="compositionally biased region" description="Polar residues" evidence="1">
    <location>
        <begin position="167"/>
        <end position="177"/>
    </location>
</feature>
<feature type="region of interest" description="Disordered" evidence="1">
    <location>
        <begin position="210"/>
        <end position="231"/>
    </location>
</feature>
<evidence type="ECO:0000313" key="3">
    <source>
        <dbReference type="EMBL" id="MBO1517978.1"/>
    </source>
</evidence>
<proteinExistence type="predicted"/>
<sequence>MPVLAKTLKHRTITAIILALLLHLMVALVLYVTLYERPDTDTQQATHHTQPAPVVAQSHDTPQVNVTQSTERHDNKKTMLTKQKTDLPVITTPTQKVAQASKDASIAKDKAPKQPTNMLAFTVNQNPLNSSTHTPDLDTSSNKTANTKASNKNTSQTAKNDTHKNSRSANDNSTQQLQTTAEYEHLEDELEENAERLFALINTVKERNQQQINEQRASQPIEPSVPANPIDEVLIPDYPITSLDRSKNN</sequence>
<accession>A0AAW4IZ34</accession>
<keyword evidence="2" id="KW-0472">Membrane</keyword>
<feature type="compositionally biased region" description="Low complexity" evidence="1">
    <location>
        <begin position="42"/>
        <end position="53"/>
    </location>
</feature>
<gene>
    <name evidence="3" type="ORF">J3491_11630</name>
</gene>